<organism evidence="1 2">
    <name type="scientific">Catonella morbi ATCC 51271</name>
    <dbReference type="NCBI Taxonomy" id="592026"/>
    <lineage>
        <taxon>Bacteria</taxon>
        <taxon>Bacillati</taxon>
        <taxon>Bacillota</taxon>
        <taxon>Clostridia</taxon>
        <taxon>Lachnospirales</taxon>
        <taxon>Lachnospiraceae</taxon>
        <taxon>Catonella</taxon>
    </lineage>
</organism>
<dbReference type="EMBL" id="ACIL03000013">
    <property type="protein sequence ID" value="ESL02998.1"/>
    <property type="molecule type" value="Genomic_DNA"/>
</dbReference>
<name>V2Y1Y8_9FIRM</name>
<proteinExistence type="predicted"/>
<accession>V2Y1Y8</accession>
<dbReference type="OrthoDB" id="3267617at2"/>
<protein>
    <submittedName>
        <fullName evidence="1">Putative toxin-antitoxin system, antitoxin component, ribbon-helix-helix domain protein</fullName>
    </submittedName>
</protein>
<keyword evidence="2" id="KW-1185">Reference proteome</keyword>
<dbReference type="NCBIfam" id="NF046040">
    <property type="entry name" value="RelB_antitoxin"/>
    <property type="match status" value="1"/>
</dbReference>
<dbReference type="InterPro" id="IPR046257">
    <property type="entry name" value="DUF6290"/>
</dbReference>
<evidence type="ECO:0000313" key="1">
    <source>
        <dbReference type="EMBL" id="ESL02998.1"/>
    </source>
</evidence>
<dbReference type="HOGENOM" id="CLU_155311_8_0_9"/>
<dbReference type="STRING" id="592026.GCWU0000282_001869"/>
<sequence>MSVTIDLSDIEQAILENYAKQHSLTIEQAIKTTLLEIIEDKVDLLAAEEAHKEFVKKPVTYSHDDAWAEIMGE</sequence>
<gene>
    <name evidence="1" type="ORF">GCWU0000282_001869</name>
</gene>
<reference evidence="1 2" key="1">
    <citation type="submission" date="2013-06" db="EMBL/GenBank/DDBJ databases">
        <authorList>
            <person name="Weinstock G."/>
            <person name="Sodergren E."/>
            <person name="Clifton S."/>
            <person name="Fulton L."/>
            <person name="Fulton B."/>
            <person name="Courtney L."/>
            <person name="Fronick C."/>
            <person name="Harrison M."/>
            <person name="Strong C."/>
            <person name="Farmer C."/>
            <person name="Delahaunty K."/>
            <person name="Markovic C."/>
            <person name="Hall O."/>
            <person name="Minx P."/>
            <person name="Tomlinson C."/>
            <person name="Mitreva M."/>
            <person name="Nelson J."/>
            <person name="Hou S."/>
            <person name="Wollam A."/>
            <person name="Pepin K.H."/>
            <person name="Johnson M."/>
            <person name="Bhonagiri V."/>
            <person name="Nash W.E."/>
            <person name="Warren W."/>
            <person name="Chinwalla A."/>
            <person name="Mardis E.R."/>
            <person name="Wilson R.K."/>
        </authorList>
    </citation>
    <scope>NUCLEOTIDE SEQUENCE [LARGE SCALE GENOMIC DNA]</scope>
    <source>
        <strain evidence="1 2">ATCC 51271</strain>
    </source>
</reference>
<dbReference type="RefSeq" id="WP_023354740.1">
    <property type="nucleotide sequence ID" value="NZ_KI535368.1"/>
</dbReference>
<dbReference type="Proteomes" id="UP000018227">
    <property type="component" value="Unassembled WGS sequence"/>
</dbReference>
<dbReference type="AlphaFoldDB" id="V2Y1Y8"/>
<evidence type="ECO:0000313" key="2">
    <source>
        <dbReference type="Proteomes" id="UP000018227"/>
    </source>
</evidence>
<comment type="caution">
    <text evidence="1">The sequence shown here is derived from an EMBL/GenBank/DDBJ whole genome shotgun (WGS) entry which is preliminary data.</text>
</comment>
<dbReference type="Pfam" id="PF19807">
    <property type="entry name" value="DUF6290"/>
    <property type="match status" value="1"/>
</dbReference>